<dbReference type="OrthoDB" id="9801155at2"/>
<keyword evidence="2" id="KW-0560">Oxidoreductase</keyword>
<dbReference type="GO" id="GO:0004497">
    <property type="term" value="F:monooxygenase activity"/>
    <property type="evidence" value="ECO:0007669"/>
    <property type="project" value="InterPro"/>
</dbReference>
<dbReference type="GO" id="GO:0016705">
    <property type="term" value="F:oxidoreductase activity, acting on paired donors, with incorporation or reduction of molecular oxygen"/>
    <property type="evidence" value="ECO:0007669"/>
    <property type="project" value="InterPro"/>
</dbReference>
<evidence type="ECO:0000313" key="2">
    <source>
        <dbReference type="EMBL" id="QDT04031.1"/>
    </source>
</evidence>
<comment type="similarity">
    <text evidence="1">Belongs to the cytochrome P450 family.</text>
</comment>
<keyword evidence="3" id="KW-1185">Reference proteome</keyword>
<evidence type="ECO:0000256" key="1">
    <source>
        <dbReference type="ARBA" id="ARBA00010617"/>
    </source>
</evidence>
<dbReference type="InterPro" id="IPR001128">
    <property type="entry name" value="Cyt_P450"/>
</dbReference>
<dbReference type="GO" id="GO:0005506">
    <property type="term" value="F:iron ion binding"/>
    <property type="evidence" value="ECO:0007669"/>
    <property type="project" value="InterPro"/>
</dbReference>
<sequence length="365" mass="41119">MQCPFHGEDIAMILRHADVRSAAADIETYSSDAPFRVPIPSEESVRTIRQLPIETDPPDHAAYRAITDPFFLRAKKPEVIQQAKQMIDAAIESVMTGETFEAVSQLALPIQSRGLTYLLNMPESESEIWIDWGIHVFKVTGGEFKSGNVLEDYLNDQFDRAESNPSDDFFSALTQATFQGRKLTRDECLGFGNLAFAGGRDTIIHSLTSILAHLGEHSDELEYLRQDPRRITLASEEFFRVFMPLTVLGRVCPQGAEIHGVEVPPDHRIGLCWASANHDETVFDDPGSVRLDRRPNPHVSFGFRNHLCQGAAHARLLVRAFLEVLCDRVDRIEIVDAVEQVEQQETFTRVVGYESLNVRFRPLQS</sequence>
<proteinExistence type="inferred from homology"/>
<dbReference type="InterPro" id="IPR036396">
    <property type="entry name" value="Cyt_P450_sf"/>
</dbReference>
<name>A0A517NA71_9BACT</name>
<dbReference type="EMBL" id="CP036525">
    <property type="protein sequence ID" value="QDT04031.1"/>
    <property type="molecule type" value="Genomic_DNA"/>
</dbReference>
<dbReference type="PANTHER" id="PTHR46696">
    <property type="entry name" value="P450, PUTATIVE (EUROFUNG)-RELATED"/>
    <property type="match status" value="1"/>
</dbReference>
<protein>
    <submittedName>
        <fullName evidence="2">Erythromycin C-12 hydroxylase</fullName>
        <ecNumber evidence="2">1.14.13.154</ecNumber>
    </submittedName>
</protein>
<dbReference type="KEGG" id="rlc:K227x_24170"/>
<dbReference type="AlphaFoldDB" id="A0A517NA71"/>
<dbReference type="Gene3D" id="1.10.630.10">
    <property type="entry name" value="Cytochrome P450"/>
    <property type="match status" value="1"/>
</dbReference>
<accession>A0A517NA71</accession>
<dbReference type="GO" id="GO:0020037">
    <property type="term" value="F:heme binding"/>
    <property type="evidence" value="ECO:0007669"/>
    <property type="project" value="InterPro"/>
</dbReference>
<dbReference type="Proteomes" id="UP000318538">
    <property type="component" value="Chromosome"/>
</dbReference>
<dbReference type="SUPFAM" id="SSF48264">
    <property type="entry name" value="Cytochrome P450"/>
    <property type="match status" value="1"/>
</dbReference>
<organism evidence="2 3">
    <name type="scientific">Rubripirellula lacrimiformis</name>
    <dbReference type="NCBI Taxonomy" id="1930273"/>
    <lineage>
        <taxon>Bacteria</taxon>
        <taxon>Pseudomonadati</taxon>
        <taxon>Planctomycetota</taxon>
        <taxon>Planctomycetia</taxon>
        <taxon>Pirellulales</taxon>
        <taxon>Pirellulaceae</taxon>
        <taxon>Rubripirellula</taxon>
    </lineage>
</organism>
<dbReference type="Pfam" id="PF00067">
    <property type="entry name" value="p450"/>
    <property type="match status" value="1"/>
</dbReference>
<dbReference type="PRINTS" id="PR00359">
    <property type="entry name" value="BP450"/>
</dbReference>
<dbReference type="PANTHER" id="PTHR46696:SF6">
    <property type="entry name" value="P450, PUTATIVE (EUROFUNG)-RELATED"/>
    <property type="match status" value="1"/>
</dbReference>
<gene>
    <name evidence="2" type="primary">eryK</name>
    <name evidence="2" type="ORF">K227x_24170</name>
</gene>
<dbReference type="InterPro" id="IPR002397">
    <property type="entry name" value="Cyt_P450_B"/>
</dbReference>
<evidence type="ECO:0000313" key="3">
    <source>
        <dbReference type="Proteomes" id="UP000318538"/>
    </source>
</evidence>
<reference evidence="2 3" key="1">
    <citation type="submission" date="2019-02" db="EMBL/GenBank/DDBJ databases">
        <title>Deep-cultivation of Planctomycetes and their phenomic and genomic characterization uncovers novel biology.</title>
        <authorList>
            <person name="Wiegand S."/>
            <person name="Jogler M."/>
            <person name="Boedeker C."/>
            <person name="Pinto D."/>
            <person name="Vollmers J."/>
            <person name="Rivas-Marin E."/>
            <person name="Kohn T."/>
            <person name="Peeters S.H."/>
            <person name="Heuer A."/>
            <person name="Rast P."/>
            <person name="Oberbeckmann S."/>
            <person name="Bunk B."/>
            <person name="Jeske O."/>
            <person name="Meyerdierks A."/>
            <person name="Storesund J.E."/>
            <person name="Kallscheuer N."/>
            <person name="Luecker S."/>
            <person name="Lage O.M."/>
            <person name="Pohl T."/>
            <person name="Merkel B.J."/>
            <person name="Hornburger P."/>
            <person name="Mueller R.-W."/>
            <person name="Bruemmer F."/>
            <person name="Labrenz M."/>
            <person name="Spormann A.M."/>
            <person name="Op den Camp H."/>
            <person name="Overmann J."/>
            <person name="Amann R."/>
            <person name="Jetten M.S.M."/>
            <person name="Mascher T."/>
            <person name="Medema M.H."/>
            <person name="Devos D.P."/>
            <person name="Kaster A.-K."/>
            <person name="Ovreas L."/>
            <person name="Rohde M."/>
            <person name="Galperin M.Y."/>
            <person name="Jogler C."/>
        </authorList>
    </citation>
    <scope>NUCLEOTIDE SEQUENCE [LARGE SCALE GENOMIC DNA]</scope>
    <source>
        <strain evidence="2 3">K22_7</strain>
    </source>
</reference>
<dbReference type="EC" id="1.14.13.154" evidence="2"/>